<comment type="similarity">
    <text evidence="6">Belongs to the peptidase M3 family.</text>
</comment>
<dbReference type="SUPFAM" id="SSF55486">
    <property type="entry name" value="Metalloproteases ('zincins'), catalytic domain"/>
    <property type="match status" value="1"/>
</dbReference>
<keyword evidence="1 6" id="KW-0645">Protease</keyword>
<dbReference type="MEROPS" id="M03.010"/>
<comment type="caution">
    <text evidence="8">The sequence shown here is derived from an EMBL/GenBank/DDBJ whole genome shotgun (WGS) entry which is preliminary data.</text>
</comment>
<feature type="domain" description="Peptidase M3A/M3B catalytic" evidence="7">
    <location>
        <begin position="171"/>
        <end position="275"/>
    </location>
</feature>
<comment type="cofactor">
    <cofactor evidence="6">
        <name>Zn(2+)</name>
        <dbReference type="ChEBI" id="CHEBI:29105"/>
    </cofactor>
    <text evidence="6">Binds 1 zinc ion.</text>
</comment>
<evidence type="ECO:0000313" key="8">
    <source>
        <dbReference type="EMBL" id="EMT53727.1"/>
    </source>
</evidence>
<evidence type="ECO:0000256" key="6">
    <source>
        <dbReference type="RuleBase" id="RU003435"/>
    </source>
</evidence>
<evidence type="ECO:0000256" key="1">
    <source>
        <dbReference type="ARBA" id="ARBA00022670"/>
    </source>
</evidence>
<dbReference type="InterPro" id="IPR001567">
    <property type="entry name" value="Pept_M3A_M3B_dom"/>
</dbReference>
<dbReference type="OrthoDB" id="9762795at2"/>
<dbReference type="GO" id="GO:0006508">
    <property type="term" value="P:proteolysis"/>
    <property type="evidence" value="ECO:0007669"/>
    <property type="project" value="UniProtKB-KW"/>
</dbReference>
<dbReference type="Pfam" id="PF01432">
    <property type="entry name" value="Peptidase_M3"/>
    <property type="match status" value="2"/>
</dbReference>
<dbReference type="GO" id="GO:0046872">
    <property type="term" value="F:metal ion binding"/>
    <property type="evidence" value="ECO:0007669"/>
    <property type="project" value="UniProtKB-UniRule"/>
</dbReference>
<dbReference type="EMBL" id="APBN01000002">
    <property type="protein sequence ID" value="EMT53727.1"/>
    <property type="molecule type" value="Genomic_DNA"/>
</dbReference>
<proteinExistence type="inferred from homology"/>
<name>M8DJV3_9BACL</name>
<dbReference type="PATRIC" id="fig|1300222.3.peg.1420"/>
<protein>
    <recommendedName>
        <fullName evidence="7">Peptidase M3A/M3B catalytic domain-containing protein</fullName>
    </recommendedName>
</protein>
<evidence type="ECO:0000256" key="3">
    <source>
        <dbReference type="ARBA" id="ARBA00022801"/>
    </source>
</evidence>
<dbReference type="PANTHER" id="PTHR11804:SF28">
    <property type="entry name" value="OLIGOENDOPEPTIDASE F"/>
    <property type="match status" value="1"/>
</dbReference>
<dbReference type="Gene3D" id="1.10.1370.30">
    <property type="match status" value="1"/>
</dbReference>
<dbReference type="STRING" id="1300222.I532_06925"/>
<keyword evidence="9" id="KW-1185">Reference proteome</keyword>
<dbReference type="PANTHER" id="PTHR11804">
    <property type="entry name" value="PROTEASE M3 THIMET OLIGOPEPTIDASE-RELATED"/>
    <property type="match status" value="1"/>
</dbReference>
<dbReference type="InterPro" id="IPR011976">
    <property type="entry name" value="Pept_M3B_oligopep-rel"/>
</dbReference>
<dbReference type="GO" id="GO:0004222">
    <property type="term" value="F:metalloendopeptidase activity"/>
    <property type="evidence" value="ECO:0007669"/>
    <property type="project" value="InterPro"/>
</dbReference>
<keyword evidence="2 6" id="KW-0479">Metal-binding</keyword>
<keyword evidence="3 6" id="KW-0378">Hydrolase</keyword>
<accession>M8DJV3</accession>
<dbReference type="GO" id="GO:0006518">
    <property type="term" value="P:peptide metabolic process"/>
    <property type="evidence" value="ECO:0007669"/>
    <property type="project" value="TreeGrafter"/>
</dbReference>
<evidence type="ECO:0000313" key="9">
    <source>
        <dbReference type="Proteomes" id="UP000012081"/>
    </source>
</evidence>
<keyword evidence="4 6" id="KW-0862">Zinc</keyword>
<keyword evidence="5 6" id="KW-0482">Metalloprotease</keyword>
<reference evidence="8 9" key="1">
    <citation type="submission" date="2013-03" db="EMBL/GenBank/DDBJ databases">
        <title>Assembly of a new bacterial strain Brevibacillus borstelensis AK1.</title>
        <authorList>
            <person name="Rajan I."/>
            <person name="PoliReddy D."/>
            <person name="Sugumar T."/>
            <person name="Rathinam K."/>
            <person name="Alqarawi S."/>
            <person name="Khalil A.B."/>
            <person name="Sivakumar N."/>
        </authorList>
    </citation>
    <scope>NUCLEOTIDE SEQUENCE [LARGE SCALE GENOMIC DNA]</scope>
    <source>
        <strain evidence="8 9">AK1</strain>
    </source>
</reference>
<dbReference type="CDD" id="cd09606">
    <property type="entry name" value="M3B_PepF"/>
    <property type="match status" value="1"/>
</dbReference>
<dbReference type="InterPro" id="IPR045090">
    <property type="entry name" value="Pept_M3A_M3B"/>
</dbReference>
<evidence type="ECO:0000256" key="2">
    <source>
        <dbReference type="ARBA" id="ARBA00022723"/>
    </source>
</evidence>
<evidence type="ECO:0000256" key="4">
    <source>
        <dbReference type="ARBA" id="ARBA00022833"/>
    </source>
</evidence>
<dbReference type="NCBIfam" id="TIGR02289">
    <property type="entry name" value="M3_not_pepF"/>
    <property type="match status" value="1"/>
</dbReference>
<dbReference type="RefSeq" id="WP_003387254.1">
    <property type="nucleotide sequence ID" value="NZ_APBN01000002.1"/>
</dbReference>
<gene>
    <name evidence="8" type="ORF">I532_06925</name>
</gene>
<dbReference type="Proteomes" id="UP000012081">
    <property type="component" value="Unassembled WGS sequence"/>
</dbReference>
<feature type="domain" description="Peptidase M3A/M3B catalytic" evidence="7">
    <location>
        <begin position="315"/>
        <end position="548"/>
    </location>
</feature>
<evidence type="ECO:0000256" key="5">
    <source>
        <dbReference type="ARBA" id="ARBA00023049"/>
    </source>
</evidence>
<organism evidence="8 9">
    <name type="scientific">Brevibacillus borstelensis AK1</name>
    <dbReference type="NCBI Taxonomy" id="1300222"/>
    <lineage>
        <taxon>Bacteria</taxon>
        <taxon>Bacillati</taxon>
        <taxon>Bacillota</taxon>
        <taxon>Bacilli</taxon>
        <taxon>Bacillales</taxon>
        <taxon>Paenibacillaceae</taxon>
        <taxon>Brevibacillus</taxon>
    </lineage>
</organism>
<sequence length="568" mass="66831">MSTAVPFSQINYERIPLAAIEARFEEQLAAFQRASTWQEQDEAMLRIQEIRQEVESAREISHIRHTIDTTDSFYKDEQDYWDEAGPQYQGLVTKYYEAIVQSRFCKELEAKWGAQLFRIAKTKIRTFSPEVVLDLQEENRLSSQYMALIASARIQFEGEERTLPQLIPFQTSTDRQMRKRAHEARYSFFREHGEELDRIYDELVKVRTRIARKLGYQSFTELAYARLNRTDYNAEMVAVFRKQVLEHIVPVASSLYERQRERIGVETLRYYDKPFQFATGNPTPKGSPEWIVENGKRMYNELSKETGEFYSFMLENDCMDLLSKKGKATGGYCTYISQYRLPYIFANFNGTSGDIDVLTHEAGHAFQVYMSRDFAVPEYHFPTYEACEIHSMSMEFLTWPWMELFFQEDTEKYKFSHLADALQFIPYGVTVDEFQHAIYENPDMTPAQRKQTWREIERKYLPHLNYEDNDFLENGGYWQQQGHIFMDPFYYIDYTLAQICAFQFWKRAQHNPAEAWDDYLTLCKEGGSKSFTELVKVAKLDSPFEDGCVSSVIGDIKKWLDGVDDKAL</sequence>
<dbReference type="AlphaFoldDB" id="M8DJV3"/>
<evidence type="ECO:0000259" key="7">
    <source>
        <dbReference type="Pfam" id="PF01432"/>
    </source>
</evidence>